<proteinExistence type="predicted"/>
<dbReference type="PANTHER" id="PTHR36507">
    <property type="entry name" value="BLL1555 PROTEIN"/>
    <property type="match status" value="1"/>
</dbReference>
<dbReference type="RefSeq" id="WP_313831609.1">
    <property type="nucleotide sequence ID" value="NZ_JAQOUE010000001.1"/>
</dbReference>
<dbReference type="EMBL" id="JAQOUE010000001">
    <property type="protein sequence ID" value="MDT7041254.1"/>
    <property type="molecule type" value="Genomic_DNA"/>
</dbReference>
<evidence type="ECO:0008006" key="3">
    <source>
        <dbReference type="Google" id="ProtNLM"/>
    </source>
</evidence>
<name>A0ABU3K4C2_9BACT</name>
<dbReference type="InterPro" id="IPR008972">
    <property type="entry name" value="Cupredoxin"/>
</dbReference>
<dbReference type="PANTHER" id="PTHR36507:SF1">
    <property type="entry name" value="BLL1555 PROTEIN"/>
    <property type="match status" value="1"/>
</dbReference>
<dbReference type="Gene3D" id="2.60.40.420">
    <property type="entry name" value="Cupredoxins - blue copper proteins"/>
    <property type="match status" value="1"/>
</dbReference>
<organism evidence="1 2">
    <name type="scientific">Candidatus Nitronereus thalassa</name>
    <dbReference type="NCBI Taxonomy" id="3020898"/>
    <lineage>
        <taxon>Bacteria</taxon>
        <taxon>Pseudomonadati</taxon>
        <taxon>Nitrospirota</taxon>
        <taxon>Nitrospiria</taxon>
        <taxon>Nitrospirales</taxon>
        <taxon>Nitrospiraceae</taxon>
        <taxon>Candidatus Nitronereus</taxon>
    </lineage>
</organism>
<reference evidence="1 2" key="1">
    <citation type="journal article" date="2023" name="ISME J.">
        <title>Cultivation and genomic characterization of novel and ubiquitous marine nitrite-oxidizing bacteria from the Nitrospirales.</title>
        <authorList>
            <person name="Mueller A.J."/>
            <person name="Daebeler A."/>
            <person name="Herbold C.W."/>
            <person name="Kirkegaard R.H."/>
            <person name="Daims H."/>
        </authorList>
    </citation>
    <scope>NUCLEOTIDE SEQUENCE [LARGE SCALE GENOMIC DNA]</scope>
    <source>
        <strain evidence="1 2">EB</strain>
    </source>
</reference>
<accession>A0ABU3K4C2</accession>
<dbReference type="SUPFAM" id="SSF49503">
    <property type="entry name" value="Cupredoxins"/>
    <property type="match status" value="1"/>
</dbReference>
<gene>
    <name evidence="1" type="ORF">PPG34_02760</name>
</gene>
<evidence type="ECO:0000313" key="1">
    <source>
        <dbReference type="EMBL" id="MDT7041254.1"/>
    </source>
</evidence>
<sequence length="133" mass="14819">MFRKILKKLVILIVVAGASGLLGVPAGFAVLGKLQIVLLDQEPFYFPASINLQAGQIVQWENRSMQSHTITHDGCGERKGCIFHSGHLQPGEQFTVSELPPGYYPYHCNIHPFMRGLIVVEREPSQNFNSTEL</sequence>
<keyword evidence="2" id="KW-1185">Reference proteome</keyword>
<comment type="caution">
    <text evidence="1">The sequence shown here is derived from an EMBL/GenBank/DDBJ whole genome shotgun (WGS) entry which is preliminary data.</text>
</comment>
<evidence type="ECO:0000313" key="2">
    <source>
        <dbReference type="Proteomes" id="UP001250932"/>
    </source>
</evidence>
<dbReference type="Proteomes" id="UP001250932">
    <property type="component" value="Unassembled WGS sequence"/>
</dbReference>
<dbReference type="InterPro" id="IPR052721">
    <property type="entry name" value="ET_Amicyanin"/>
</dbReference>
<protein>
    <recommendedName>
        <fullName evidence="3">EfeO-type cupredoxin-like domain-containing protein</fullName>
    </recommendedName>
</protein>